<dbReference type="OMA" id="GRSWCER"/>
<sequence>MEQRRQLLLAVPEITLTLQAFELAEGRGGVLVEAVGDGLGLLRLAHQDSVTPEHHRHVLDLVPVDPSQDLGSTRVSVAIGDSVHRRGSRAASQDRIGVGRRGWSGRSARSLGSWAYSWPRPPPEQTYSSSRAASRGKSWSG</sequence>
<reference evidence="2" key="3">
    <citation type="submission" date="2025-09" db="UniProtKB">
        <authorList>
            <consortium name="Ensembl"/>
        </authorList>
    </citation>
    <scope>IDENTIFICATION</scope>
</reference>
<evidence type="ECO:0000313" key="3">
    <source>
        <dbReference type="Proteomes" id="UP000265080"/>
    </source>
</evidence>
<protein>
    <submittedName>
        <fullName evidence="2">Uncharacterized protein</fullName>
    </submittedName>
</protein>
<reference evidence="2" key="2">
    <citation type="submission" date="2025-08" db="UniProtKB">
        <authorList>
            <consortium name="Ensembl"/>
        </authorList>
    </citation>
    <scope>IDENTIFICATION</scope>
</reference>
<organism evidence="2 3">
    <name type="scientific">Amphiprion percula</name>
    <name type="common">Orange clownfish</name>
    <name type="synonym">Lutjanus percula</name>
    <dbReference type="NCBI Taxonomy" id="161767"/>
    <lineage>
        <taxon>Eukaryota</taxon>
        <taxon>Metazoa</taxon>
        <taxon>Chordata</taxon>
        <taxon>Craniata</taxon>
        <taxon>Vertebrata</taxon>
        <taxon>Euteleostomi</taxon>
        <taxon>Actinopterygii</taxon>
        <taxon>Neopterygii</taxon>
        <taxon>Teleostei</taxon>
        <taxon>Neoteleostei</taxon>
        <taxon>Acanthomorphata</taxon>
        <taxon>Ovalentaria</taxon>
        <taxon>Pomacentridae</taxon>
        <taxon>Amphiprion</taxon>
    </lineage>
</organism>
<feature type="compositionally biased region" description="Low complexity" evidence="1">
    <location>
        <begin position="104"/>
        <end position="115"/>
    </location>
</feature>
<keyword evidence="3" id="KW-1185">Reference proteome</keyword>
<feature type="region of interest" description="Disordered" evidence="1">
    <location>
        <begin position="83"/>
        <end position="141"/>
    </location>
</feature>
<dbReference type="Ensembl" id="ENSAPET00000035685.1">
    <property type="protein sequence ID" value="ENSAPEP00000034781.1"/>
    <property type="gene ID" value="ENSAPEG00000024692.1"/>
</dbReference>
<feature type="compositionally biased region" description="Polar residues" evidence="1">
    <location>
        <begin position="125"/>
        <end position="141"/>
    </location>
</feature>
<dbReference type="GeneTree" id="ENSGT00940000176941"/>
<dbReference type="AlphaFoldDB" id="A0A3P8UD53"/>
<dbReference type="Proteomes" id="UP000265080">
    <property type="component" value="Chromosome 8"/>
</dbReference>
<reference evidence="2 3" key="1">
    <citation type="submission" date="2018-03" db="EMBL/GenBank/DDBJ databases">
        <title>Finding Nemo's genes: A chromosome-scale reference assembly of the genome of the orange clownfish Amphiprion percula.</title>
        <authorList>
            <person name="Lehmann R."/>
        </authorList>
    </citation>
    <scope>NUCLEOTIDE SEQUENCE</scope>
</reference>
<evidence type="ECO:0000313" key="2">
    <source>
        <dbReference type="Ensembl" id="ENSAPEP00000034781.1"/>
    </source>
</evidence>
<accession>A0A3P8UD53</accession>
<name>A0A3P8UD53_AMPPE</name>
<evidence type="ECO:0000256" key="1">
    <source>
        <dbReference type="SAM" id="MobiDB-lite"/>
    </source>
</evidence>
<proteinExistence type="predicted"/>